<dbReference type="Gramene" id="mRNA:HanXRQr2_Chr17g0779691">
    <property type="protein sequence ID" value="mRNA:HanXRQr2_Chr17g0779691"/>
    <property type="gene ID" value="HanXRQr2_Chr17g0779691"/>
</dbReference>
<keyword evidence="2" id="KW-1185">Reference proteome</keyword>
<evidence type="ECO:0000313" key="1">
    <source>
        <dbReference type="EMBL" id="KAF5753396.1"/>
    </source>
</evidence>
<protein>
    <submittedName>
        <fullName evidence="1">Uncharacterized protein</fullName>
    </submittedName>
</protein>
<organism evidence="1 2">
    <name type="scientific">Helianthus annuus</name>
    <name type="common">Common sunflower</name>
    <dbReference type="NCBI Taxonomy" id="4232"/>
    <lineage>
        <taxon>Eukaryota</taxon>
        <taxon>Viridiplantae</taxon>
        <taxon>Streptophyta</taxon>
        <taxon>Embryophyta</taxon>
        <taxon>Tracheophyta</taxon>
        <taxon>Spermatophyta</taxon>
        <taxon>Magnoliopsida</taxon>
        <taxon>eudicotyledons</taxon>
        <taxon>Gunneridae</taxon>
        <taxon>Pentapetalae</taxon>
        <taxon>asterids</taxon>
        <taxon>campanulids</taxon>
        <taxon>Asterales</taxon>
        <taxon>Asteraceae</taxon>
        <taxon>Asteroideae</taxon>
        <taxon>Heliantheae alliance</taxon>
        <taxon>Heliantheae</taxon>
        <taxon>Helianthus</taxon>
    </lineage>
</organism>
<name>A0A9K3DGF9_HELAN</name>
<evidence type="ECO:0000313" key="2">
    <source>
        <dbReference type="Proteomes" id="UP000215914"/>
    </source>
</evidence>
<dbReference type="EMBL" id="MNCJ02000332">
    <property type="protein sequence ID" value="KAF5753396.1"/>
    <property type="molecule type" value="Genomic_DNA"/>
</dbReference>
<proteinExistence type="predicted"/>
<reference evidence="1" key="2">
    <citation type="submission" date="2020-06" db="EMBL/GenBank/DDBJ databases">
        <title>Helianthus annuus Genome sequencing and assembly Release 2.</title>
        <authorList>
            <person name="Gouzy J."/>
            <person name="Langlade N."/>
            <person name="Munos S."/>
        </authorList>
    </citation>
    <scope>NUCLEOTIDE SEQUENCE</scope>
    <source>
        <tissue evidence="1">Leaves</tissue>
    </source>
</reference>
<accession>A0A9K3DGF9</accession>
<comment type="caution">
    <text evidence="1">The sequence shown here is derived from an EMBL/GenBank/DDBJ whole genome shotgun (WGS) entry which is preliminary data.</text>
</comment>
<dbReference type="Proteomes" id="UP000215914">
    <property type="component" value="Unassembled WGS sequence"/>
</dbReference>
<reference evidence="1" key="1">
    <citation type="journal article" date="2017" name="Nature">
        <title>The sunflower genome provides insights into oil metabolism, flowering and Asterid evolution.</title>
        <authorList>
            <person name="Badouin H."/>
            <person name="Gouzy J."/>
            <person name="Grassa C.J."/>
            <person name="Murat F."/>
            <person name="Staton S.E."/>
            <person name="Cottret L."/>
            <person name="Lelandais-Briere C."/>
            <person name="Owens G.L."/>
            <person name="Carrere S."/>
            <person name="Mayjonade B."/>
            <person name="Legrand L."/>
            <person name="Gill N."/>
            <person name="Kane N.C."/>
            <person name="Bowers J.E."/>
            <person name="Hubner S."/>
            <person name="Bellec A."/>
            <person name="Berard A."/>
            <person name="Berges H."/>
            <person name="Blanchet N."/>
            <person name="Boniface M.C."/>
            <person name="Brunel D."/>
            <person name="Catrice O."/>
            <person name="Chaidir N."/>
            <person name="Claudel C."/>
            <person name="Donnadieu C."/>
            <person name="Faraut T."/>
            <person name="Fievet G."/>
            <person name="Helmstetter N."/>
            <person name="King M."/>
            <person name="Knapp S.J."/>
            <person name="Lai Z."/>
            <person name="Le Paslier M.C."/>
            <person name="Lippi Y."/>
            <person name="Lorenzon L."/>
            <person name="Mandel J.R."/>
            <person name="Marage G."/>
            <person name="Marchand G."/>
            <person name="Marquand E."/>
            <person name="Bret-Mestries E."/>
            <person name="Morien E."/>
            <person name="Nambeesan S."/>
            <person name="Nguyen T."/>
            <person name="Pegot-Espagnet P."/>
            <person name="Pouilly N."/>
            <person name="Raftis F."/>
            <person name="Sallet E."/>
            <person name="Schiex T."/>
            <person name="Thomas J."/>
            <person name="Vandecasteele C."/>
            <person name="Vares D."/>
            <person name="Vear F."/>
            <person name="Vautrin S."/>
            <person name="Crespi M."/>
            <person name="Mangin B."/>
            <person name="Burke J.M."/>
            <person name="Salse J."/>
            <person name="Munos S."/>
            <person name="Vincourt P."/>
            <person name="Rieseberg L.H."/>
            <person name="Langlade N.B."/>
        </authorList>
    </citation>
    <scope>NUCLEOTIDE SEQUENCE</scope>
    <source>
        <tissue evidence="1">Leaves</tissue>
    </source>
</reference>
<sequence>MFHPKNHKKQNAFHIINAIHAPNKEENIACLPISIISLPFSLP</sequence>
<dbReference type="AlphaFoldDB" id="A0A9K3DGF9"/>
<gene>
    <name evidence="1" type="ORF">HanXRQr2_Chr17g0779691</name>
</gene>